<reference evidence="13 14" key="1">
    <citation type="submission" date="2024-03" db="EMBL/GenBank/DDBJ databases">
        <title>Genome-scale model development and genomic sequencing of the oleaginous clade Lipomyces.</title>
        <authorList>
            <consortium name="Lawrence Berkeley National Laboratory"/>
            <person name="Czajka J.J."/>
            <person name="Han Y."/>
            <person name="Kim J."/>
            <person name="Mondo S.J."/>
            <person name="Hofstad B.A."/>
            <person name="Robles A."/>
            <person name="Haridas S."/>
            <person name="Riley R."/>
            <person name="LaButti K."/>
            <person name="Pangilinan J."/>
            <person name="Andreopoulos W."/>
            <person name="Lipzen A."/>
            <person name="Yan J."/>
            <person name="Wang M."/>
            <person name="Ng V."/>
            <person name="Grigoriev I.V."/>
            <person name="Spatafora J.W."/>
            <person name="Magnuson J.K."/>
            <person name="Baker S.E."/>
            <person name="Pomraning K.R."/>
        </authorList>
    </citation>
    <scope>NUCLEOTIDE SEQUENCE [LARGE SCALE GENOMIC DNA]</scope>
    <source>
        <strain evidence="13 14">Phaff 52-87</strain>
    </source>
</reference>
<sequence>MDTENMSFDDRLTQATTDTAAVNTRGLGYEHFFRDRPRRAQSNSRPMRSGAMNMQLSHEREENVDLDYLSTETEDYLGGSRRSEQDERRRMLERDRERSEMMKERAREKRQAKEGSRGRDKPLQNATDDAELTIADIQEPEIVPRTVEKKKPKQEKKETQDDWDVRRLVVPPTISVQKLATLIKVTPMLLRNVMRNLGYDNLAFDYILDFENAALICQEFGFEAKEGKNIDIFAQPLPLDTETLPTRPPFVTIMGHVDHGKTTILDYLRKSAIVEGEHGGITQHIGAFSVPTQSNDKTITFLDTPGHSAFLKMRQRGANVTDIVILVVAADDSVMPQTIEAIKHARNAKVPIIVAVNKIDKPNVNVNKVYEDLAVQGVIVEEYGGDTQAIKVSGLTGQGIDELEEAILAQAEILDLRAPVNGKVEGWVVESEVIKGRGTVATVVVRRGQLVKGLALVAGTAYCRVKALRDENGRMMPFAGPGFPVEVEGWKELPEAGDEVLEAADEKHARLVAEFRAENEVQRVLLDDLNELNDRRQQDRDNYSQRLEHERTTMTNKARQKRRRTQTFLVDQNEDGDVKYRNFIIKCDVMGSVEAIIDSISTIGNDVAKVRVVHPESDLGPPTASDVALAKTAGADIICFNVKPDREIKALAAREGVKLVTHNVIYHLIEDVTSRTAELLPPINVKKTVAEAEIRMKFDVTAKNGQIVSIAGCRVISGTAKRTLNVSVMRGDEEFYDGTLEAMKQGKKDASEVQNGSECGIMFKDFRTFESGDIVRFYTLTQTKAYL</sequence>
<dbReference type="NCBIfam" id="TIGR00231">
    <property type="entry name" value="small_GTP"/>
    <property type="match status" value="1"/>
</dbReference>
<dbReference type="InterPro" id="IPR000178">
    <property type="entry name" value="TF_IF2_bacterial-like"/>
</dbReference>
<protein>
    <recommendedName>
        <fullName evidence="10">Translation initiation factor IF-2, mitochondrial</fullName>
    </recommendedName>
</protein>
<evidence type="ECO:0000313" key="14">
    <source>
        <dbReference type="Proteomes" id="UP001498771"/>
    </source>
</evidence>
<dbReference type="Pfam" id="PF22042">
    <property type="entry name" value="EF-G_D2"/>
    <property type="match status" value="1"/>
</dbReference>
<keyword evidence="8" id="KW-0342">GTP-binding</keyword>
<evidence type="ECO:0000256" key="9">
    <source>
        <dbReference type="ARBA" id="ARBA00025162"/>
    </source>
</evidence>
<dbReference type="Gene3D" id="3.40.50.10050">
    <property type="entry name" value="Translation initiation factor IF- 2, domain 3"/>
    <property type="match status" value="1"/>
</dbReference>
<comment type="similarity">
    <text evidence="2">Belongs to the TRAFAC class translation factor GTPase superfamily. Classic translation factor GTPase family. IF-2 subfamily.</text>
</comment>
<comment type="function">
    <text evidence="9">One of the essential components for the initiation of protein synthesis. Protects formylmethionyl-tRNA from spontaneous hydrolysis and promotes its binding to the 30S ribosomal subunits. Also involved in the hydrolysis of GTP during the formation of the 70S ribosomal complex.</text>
</comment>
<evidence type="ECO:0000256" key="3">
    <source>
        <dbReference type="ARBA" id="ARBA00022540"/>
    </source>
</evidence>
<dbReference type="EMBL" id="JBBJBU010000015">
    <property type="protein sequence ID" value="KAK7202721.1"/>
    <property type="molecule type" value="Genomic_DNA"/>
</dbReference>
<keyword evidence="14" id="KW-1185">Reference proteome</keyword>
<dbReference type="InterPro" id="IPR027417">
    <property type="entry name" value="P-loop_NTPase"/>
</dbReference>
<dbReference type="InterPro" id="IPR009000">
    <property type="entry name" value="Transl_B-barrel_sf"/>
</dbReference>
<evidence type="ECO:0000256" key="1">
    <source>
        <dbReference type="ARBA" id="ARBA00004173"/>
    </source>
</evidence>
<organism evidence="13 14">
    <name type="scientific">Myxozyma melibiosi</name>
    <dbReference type="NCBI Taxonomy" id="54550"/>
    <lineage>
        <taxon>Eukaryota</taxon>
        <taxon>Fungi</taxon>
        <taxon>Dikarya</taxon>
        <taxon>Ascomycota</taxon>
        <taxon>Saccharomycotina</taxon>
        <taxon>Lipomycetes</taxon>
        <taxon>Lipomycetales</taxon>
        <taxon>Lipomycetaceae</taxon>
        <taxon>Myxozyma</taxon>
    </lineage>
</organism>
<dbReference type="SUPFAM" id="SSF50447">
    <property type="entry name" value="Translation proteins"/>
    <property type="match status" value="2"/>
</dbReference>
<gene>
    <name evidence="13" type="ORF">BZA70DRAFT_284798</name>
</gene>
<dbReference type="GeneID" id="90039148"/>
<dbReference type="Gene3D" id="3.40.50.300">
    <property type="entry name" value="P-loop containing nucleotide triphosphate hydrolases"/>
    <property type="match status" value="1"/>
</dbReference>
<proteinExistence type="inferred from homology"/>
<feature type="region of interest" description="Disordered" evidence="11">
    <location>
        <begin position="536"/>
        <end position="566"/>
    </location>
</feature>
<evidence type="ECO:0000256" key="8">
    <source>
        <dbReference type="ARBA" id="ARBA00023134"/>
    </source>
</evidence>
<keyword evidence="4" id="KW-0547">Nucleotide-binding</keyword>
<dbReference type="PANTHER" id="PTHR43381">
    <property type="entry name" value="TRANSLATION INITIATION FACTOR IF-2-RELATED"/>
    <property type="match status" value="1"/>
</dbReference>
<dbReference type="PANTHER" id="PTHR43381:SF20">
    <property type="entry name" value="TRANSLATION INITIATION FACTOR IF-2, MITOCHONDRIAL"/>
    <property type="match status" value="1"/>
</dbReference>
<keyword evidence="3" id="KW-0396">Initiation factor</keyword>
<dbReference type="Pfam" id="PF11987">
    <property type="entry name" value="IF-2"/>
    <property type="match status" value="1"/>
</dbReference>
<evidence type="ECO:0000256" key="10">
    <source>
        <dbReference type="ARBA" id="ARBA00044200"/>
    </source>
</evidence>
<dbReference type="CDD" id="cd03692">
    <property type="entry name" value="mtIF2_IVc"/>
    <property type="match status" value="1"/>
</dbReference>
<dbReference type="Gene3D" id="2.40.30.10">
    <property type="entry name" value="Translation factors"/>
    <property type="match status" value="2"/>
</dbReference>
<keyword evidence="5" id="KW-0648">Protein biosynthesis</keyword>
<dbReference type="SUPFAM" id="SSF52156">
    <property type="entry name" value="Initiation factor IF2/eIF5b, domain 3"/>
    <property type="match status" value="1"/>
</dbReference>
<dbReference type="RefSeq" id="XP_064765754.1">
    <property type="nucleotide sequence ID" value="XM_064913636.1"/>
</dbReference>
<dbReference type="CDD" id="cd03702">
    <property type="entry name" value="IF2_mtIF2_II"/>
    <property type="match status" value="1"/>
</dbReference>
<comment type="caution">
    <text evidence="13">The sequence shown here is derived from an EMBL/GenBank/DDBJ whole genome shotgun (WGS) entry which is preliminary data.</text>
</comment>
<evidence type="ECO:0000313" key="13">
    <source>
        <dbReference type="EMBL" id="KAK7202721.1"/>
    </source>
</evidence>
<evidence type="ECO:0000256" key="5">
    <source>
        <dbReference type="ARBA" id="ARBA00022917"/>
    </source>
</evidence>
<keyword evidence="6" id="KW-0809">Transit peptide</keyword>
<dbReference type="InterPro" id="IPR044145">
    <property type="entry name" value="IF2_II"/>
</dbReference>
<evidence type="ECO:0000256" key="4">
    <source>
        <dbReference type="ARBA" id="ARBA00022741"/>
    </source>
</evidence>
<dbReference type="InterPro" id="IPR053905">
    <property type="entry name" value="EF-G-like_DII"/>
</dbReference>
<dbReference type="InterPro" id="IPR000795">
    <property type="entry name" value="T_Tr_GTP-bd_dom"/>
</dbReference>
<evidence type="ECO:0000256" key="6">
    <source>
        <dbReference type="ARBA" id="ARBA00022946"/>
    </source>
</evidence>
<dbReference type="InterPro" id="IPR023115">
    <property type="entry name" value="TIF_IF2_dom3"/>
</dbReference>
<dbReference type="CDD" id="cd01887">
    <property type="entry name" value="IF2_eIF5B"/>
    <property type="match status" value="1"/>
</dbReference>
<evidence type="ECO:0000256" key="11">
    <source>
        <dbReference type="SAM" id="MobiDB-lite"/>
    </source>
</evidence>
<feature type="compositionally biased region" description="Basic and acidic residues" evidence="11">
    <location>
        <begin position="536"/>
        <end position="552"/>
    </location>
</feature>
<dbReference type="InterPro" id="IPR036925">
    <property type="entry name" value="TIF_IF2_dom3_sf"/>
</dbReference>
<accession>A0ABR1EYP8</accession>
<comment type="subcellular location">
    <subcellularLocation>
        <location evidence="1">Mitochondrion</location>
    </subcellularLocation>
</comment>
<dbReference type="SUPFAM" id="SSF52540">
    <property type="entry name" value="P-loop containing nucleoside triphosphate hydrolases"/>
    <property type="match status" value="1"/>
</dbReference>
<evidence type="ECO:0000259" key="12">
    <source>
        <dbReference type="PROSITE" id="PS51722"/>
    </source>
</evidence>
<evidence type="ECO:0000256" key="7">
    <source>
        <dbReference type="ARBA" id="ARBA00023128"/>
    </source>
</evidence>
<feature type="domain" description="Tr-type G" evidence="12">
    <location>
        <begin position="246"/>
        <end position="415"/>
    </location>
</feature>
<feature type="compositionally biased region" description="Polar residues" evidence="11">
    <location>
        <begin position="40"/>
        <end position="56"/>
    </location>
</feature>
<keyword evidence="7" id="KW-0496">Mitochondrion</keyword>
<feature type="compositionally biased region" description="Basic and acidic residues" evidence="11">
    <location>
        <begin position="81"/>
        <end position="122"/>
    </location>
</feature>
<evidence type="ECO:0000256" key="2">
    <source>
        <dbReference type="ARBA" id="ARBA00007733"/>
    </source>
</evidence>
<dbReference type="InterPro" id="IPR005225">
    <property type="entry name" value="Small_GTP-bd"/>
</dbReference>
<feature type="region of interest" description="Disordered" evidence="11">
    <location>
        <begin position="32"/>
        <end position="161"/>
    </location>
</feature>
<dbReference type="Proteomes" id="UP001498771">
    <property type="component" value="Unassembled WGS sequence"/>
</dbReference>
<dbReference type="PROSITE" id="PS51722">
    <property type="entry name" value="G_TR_2"/>
    <property type="match status" value="1"/>
</dbReference>
<dbReference type="Pfam" id="PF00009">
    <property type="entry name" value="GTP_EFTU"/>
    <property type="match status" value="1"/>
</dbReference>
<dbReference type="HAMAP" id="MF_00100_B">
    <property type="entry name" value="IF_2_B"/>
    <property type="match status" value="1"/>
</dbReference>
<name>A0ABR1EYP8_9ASCO</name>
<dbReference type="InterPro" id="IPR015760">
    <property type="entry name" value="TIF_IF2"/>
</dbReference>